<proteinExistence type="predicted"/>
<evidence type="ECO:0000313" key="1">
    <source>
        <dbReference type="EMBL" id="KAF2293762.1"/>
    </source>
</evidence>
<comment type="caution">
    <text evidence="1">The sequence shown here is derived from an EMBL/GenBank/DDBJ whole genome shotgun (WGS) entry which is preliminary data.</text>
</comment>
<protein>
    <submittedName>
        <fullName evidence="1">Uncharacterized protein</fullName>
    </submittedName>
</protein>
<reference evidence="1 2" key="1">
    <citation type="journal article" date="2020" name="Mol. Plant">
        <title>The Chromosome-Based Rubber Tree Genome Provides New Insights into Spurge Genome Evolution and Rubber Biosynthesis.</title>
        <authorList>
            <person name="Liu J."/>
            <person name="Shi C."/>
            <person name="Shi C.C."/>
            <person name="Li W."/>
            <person name="Zhang Q.J."/>
            <person name="Zhang Y."/>
            <person name="Li K."/>
            <person name="Lu H.F."/>
            <person name="Shi C."/>
            <person name="Zhu S.T."/>
            <person name="Xiao Z.Y."/>
            <person name="Nan H."/>
            <person name="Yue Y."/>
            <person name="Zhu X.G."/>
            <person name="Wu Y."/>
            <person name="Hong X.N."/>
            <person name="Fan G.Y."/>
            <person name="Tong Y."/>
            <person name="Zhang D."/>
            <person name="Mao C.L."/>
            <person name="Liu Y.L."/>
            <person name="Hao S.J."/>
            <person name="Liu W.Q."/>
            <person name="Lv M.Q."/>
            <person name="Zhang H.B."/>
            <person name="Liu Y."/>
            <person name="Hu-Tang G.R."/>
            <person name="Wang J.P."/>
            <person name="Wang J.H."/>
            <person name="Sun Y.H."/>
            <person name="Ni S.B."/>
            <person name="Chen W.B."/>
            <person name="Zhang X.C."/>
            <person name="Jiao Y.N."/>
            <person name="Eichler E.E."/>
            <person name="Li G.H."/>
            <person name="Liu X."/>
            <person name="Gao L.Z."/>
        </authorList>
    </citation>
    <scope>NUCLEOTIDE SEQUENCE [LARGE SCALE GENOMIC DNA]</scope>
    <source>
        <strain evidence="2">cv. GT1</strain>
        <tissue evidence="1">Leaf</tissue>
    </source>
</reference>
<sequence length="95" mass="10500">MFLAEDMTLVVVKISSDSSNVGLPLSLETENSVHVIDVQGDIQNVVDASNQRDMTVERILFIVNFLVEVPSAVLDQHLQCTSPNMDGLVYRDPLL</sequence>
<evidence type="ECO:0000313" key="2">
    <source>
        <dbReference type="Proteomes" id="UP000467840"/>
    </source>
</evidence>
<name>A0A6A6KXL0_HEVBR</name>
<accession>A0A6A6KXL0</accession>
<keyword evidence="2" id="KW-1185">Reference proteome</keyword>
<dbReference type="Proteomes" id="UP000467840">
    <property type="component" value="Chromosome 7"/>
</dbReference>
<gene>
    <name evidence="1" type="ORF">GH714_004530</name>
</gene>
<dbReference type="AlphaFoldDB" id="A0A6A6KXL0"/>
<dbReference type="EMBL" id="JAAGAX010000013">
    <property type="protein sequence ID" value="KAF2293762.1"/>
    <property type="molecule type" value="Genomic_DNA"/>
</dbReference>
<organism evidence="1 2">
    <name type="scientific">Hevea brasiliensis</name>
    <name type="common">Para rubber tree</name>
    <name type="synonym">Siphonia brasiliensis</name>
    <dbReference type="NCBI Taxonomy" id="3981"/>
    <lineage>
        <taxon>Eukaryota</taxon>
        <taxon>Viridiplantae</taxon>
        <taxon>Streptophyta</taxon>
        <taxon>Embryophyta</taxon>
        <taxon>Tracheophyta</taxon>
        <taxon>Spermatophyta</taxon>
        <taxon>Magnoliopsida</taxon>
        <taxon>eudicotyledons</taxon>
        <taxon>Gunneridae</taxon>
        <taxon>Pentapetalae</taxon>
        <taxon>rosids</taxon>
        <taxon>fabids</taxon>
        <taxon>Malpighiales</taxon>
        <taxon>Euphorbiaceae</taxon>
        <taxon>Crotonoideae</taxon>
        <taxon>Micrandreae</taxon>
        <taxon>Hevea</taxon>
    </lineage>
</organism>